<dbReference type="Gene3D" id="1.10.357.10">
    <property type="entry name" value="Tetracycline Repressor, domain 2"/>
    <property type="match status" value="1"/>
</dbReference>
<dbReference type="SUPFAM" id="SSF48498">
    <property type="entry name" value="Tetracyclin repressor-like, C-terminal domain"/>
    <property type="match status" value="1"/>
</dbReference>
<reference evidence="1 2" key="1">
    <citation type="submission" date="2020-08" db="EMBL/GenBank/DDBJ databases">
        <title>Sequencing the genomes of 1000 actinobacteria strains.</title>
        <authorList>
            <person name="Klenk H.-P."/>
        </authorList>
    </citation>
    <scope>NUCLEOTIDE SEQUENCE [LARGE SCALE GENOMIC DNA]</scope>
    <source>
        <strain evidence="1 2">DSM 41530</strain>
    </source>
</reference>
<dbReference type="Proteomes" id="UP000530530">
    <property type="component" value="Unassembled WGS sequence"/>
</dbReference>
<gene>
    <name evidence="1" type="ORF">BJY27_007940</name>
</gene>
<protein>
    <submittedName>
        <fullName evidence="1">TetR/AcrR family transcriptional repressor of nem operon</fullName>
    </submittedName>
</protein>
<proteinExistence type="predicted"/>
<comment type="caution">
    <text evidence="1">The sequence shown here is derived from an EMBL/GenBank/DDBJ whole genome shotgun (WGS) entry which is preliminary data.</text>
</comment>
<name>A0ABR6M010_9ACTN</name>
<keyword evidence="2" id="KW-1185">Reference proteome</keyword>
<accession>A0ABR6M010</accession>
<organism evidence="1 2">
    <name type="scientific">Streptomyces rapamycinicus</name>
    <dbReference type="NCBI Taxonomy" id="1226757"/>
    <lineage>
        <taxon>Bacteria</taxon>
        <taxon>Bacillati</taxon>
        <taxon>Actinomycetota</taxon>
        <taxon>Actinomycetes</taxon>
        <taxon>Kitasatosporales</taxon>
        <taxon>Streptomycetaceae</taxon>
        <taxon>Streptomyces</taxon>
        <taxon>Streptomyces violaceusniger group</taxon>
    </lineage>
</organism>
<dbReference type="EMBL" id="JACHNG010000001">
    <property type="protein sequence ID" value="MBB4786979.1"/>
    <property type="molecule type" value="Genomic_DNA"/>
</dbReference>
<evidence type="ECO:0000313" key="1">
    <source>
        <dbReference type="EMBL" id="MBB4786979.1"/>
    </source>
</evidence>
<evidence type="ECO:0000313" key="2">
    <source>
        <dbReference type="Proteomes" id="UP000530530"/>
    </source>
</evidence>
<sequence>MADFAEFLGDDDQDGLARLSTLFGALVLARATKGSELSERILAAAHEALTETD</sequence>
<dbReference type="InterPro" id="IPR036271">
    <property type="entry name" value="Tet_transcr_reg_TetR-rel_C_sf"/>
</dbReference>